<dbReference type="EMBL" id="KZ678938">
    <property type="protein sequence ID" value="PSR73946.1"/>
    <property type="molecule type" value="Genomic_DNA"/>
</dbReference>
<dbReference type="InterPro" id="IPR029753">
    <property type="entry name" value="D-isomer_DH_CS"/>
</dbReference>
<dbReference type="GO" id="GO:0016618">
    <property type="term" value="F:hydroxypyruvate reductase [NAD(P)H] activity"/>
    <property type="evidence" value="ECO:0007669"/>
    <property type="project" value="TreeGrafter"/>
</dbReference>
<dbReference type="PANTHER" id="PTHR10996:SF281">
    <property type="entry name" value="D-ISOMER SPECIFIC 2-HYDROXYACID DEHYDROGENASE NAD-BINDING DOMAIN-CONTAINING PROTEIN-RELATED"/>
    <property type="match status" value="1"/>
</dbReference>
<evidence type="ECO:0000259" key="3">
    <source>
        <dbReference type="Pfam" id="PF00389"/>
    </source>
</evidence>
<dbReference type="OrthoDB" id="9991913at2759"/>
<protein>
    <submittedName>
        <fullName evidence="5">Putative D-mandelate dehydrogenase</fullName>
    </submittedName>
</protein>
<name>A0A2T2ZRR7_9PEZI</name>
<feature type="domain" description="D-isomer specific 2-hydroxyacid dehydrogenase catalytic" evidence="3">
    <location>
        <begin position="72"/>
        <end position="348"/>
    </location>
</feature>
<evidence type="ECO:0000259" key="4">
    <source>
        <dbReference type="Pfam" id="PF02826"/>
    </source>
</evidence>
<evidence type="ECO:0000313" key="5">
    <source>
        <dbReference type="EMBL" id="PSR73946.1"/>
    </source>
</evidence>
<dbReference type="GO" id="GO:0051287">
    <property type="term" value="F:NAD binding"/>
    <property type="evidence" value="ECO:0007669"/>
    <property type="project" value="InterPro"/>
</dbReference>
<dbReference type="InterPro" id="IPR050223">
    <property type="entry name" value="D-isomer_2-hydroxyacid_DH"/>
</dbReference>
<dbReference type="Pfam" id="PF00389">
    <property type="entry name" value="2-Hacid_dh"/>
    <property type="match status" value="1"/>
</dbReference>
<comment type="similarity">
    <text evidence="2">Belongs to the D-isomer specific 2-hydroxyacid dehydrogenase family.</text>
</comment>
<dbReference type="GO" id="GO:0030267">
    <property type="term" value="F:glyoxylate reductase (NADPH) activity"/>
    <property type="evidence" value="ECO:0007669"/>
    <property type="project" value="TreeGrafter"/>
</dbReference>
<organism evidence="5 6">
    <name type="scientific">Coniella lustricola</name>
    <dbReference type="NCBI Taxonomy" id="2025994"/>
    <lineage>
        <taxon>Eukaryota</taxon>
        <taxon>Fungi</taxon>
        <taxon>Dikarya</taxon>
        <taxon>Ascomycota</taxon>
        <taxon>Pezizomycotina</taxon>
        <taxon>Sordariomycetes</taxon>
        <taxon>Sordariomycetidae</taxon>
        <taxon>Diaporthales</taxon>
        <taxon>Schizoparmaceae</taxon>
        <taxon>Coniella</taxon>
    </lineage>
</organism>
<dbReference type="STRING" id="2025994.A0A2T2ZRR7"/>
<dbReference type="SUPFAM" id="SSF52283">
    <property type="entry name" value="Formate/glycerate dehydrogenase catalytic domain-like"/>
    <property type="match status" value="1"/>
</dbReference>
<dbReference type="SUPFAM" id="SSF51735">
    <property type="entry name" value="NAD(P)-binding Rossmann-fold domains"/>
    <property type="match status" value="1"/>
</dbReference>
<dbReference type="PROSITE" id="PS00671">
    <property type="entry name" value="D_2_HYDROXYACID_DH_3"/>
    <property type="match status" value="1"/>
</dbReference>
<evidence type="ECO:0000313" key="6">
    <source>
        <dbReference type="Proteomes" id="UP000241462"/>
    </source>
</evidence>
<gene>
    <name evidence="5" type="ORF">BD289DRAFT_380141</name>
</gene>
<dbReference type="InterPro" id="IPR036291">
    <property type="entry name" value="NAD(P)-bd_dom_sf"/>
</dbReference>
<evidence type="ECO:0000256" key="2">
    <source>
        <dbReference type="RuleBase" id="RU003719"/>
    </source>
</evidence>
<evidence type="ECO:0000256" key="1">
    <source>
        <dbReference type="ARBA" id="ARBA00023002"/>
    </source>
</evidence>
<dbReference type="Proteomes" id="UP000241462">
    <property type="component" value="Unassembled WGS sequence"/>
</dbReference>
<dbReference type="Pfam" id="PF02826">
    <property type="entry name" value="2-Hacid_dh_C"/>
    <property type="match status" value="1"/>
</dbReference>
<dbReference type="AlphaFoldDB" id="A0A2T2ZRR7"/>
<keyword evidence="1 2" id="KW-0560">Oxidoreductase</keyword>
<dbReference type="InterPro" id="IPR006140">
    <property type="entry name" value="D-isomer_DH_NAD-bd"/>
</dbReference>
<reference evidence="5 6" key="1">
    <citation type="journal article" date="2018" name="Mycol. Prog.">
        <title>Coniella lustricola, a new species from submerged detritus.</title>
        <authorList>
            <person name="Raudabaugh D.B."/>
            <person name="Iturriaga T."/>
            <person name="Carver A."/>
            <person name="Mondo S."/>
            <person name="Pangilinan J."/>
            <person name="Lipzen A."/>
            <person name="He G."/>
            <person name="Amirebrahimi M."/>
            <person name="Grigoriev I.V."/>
            <person name="Miller A.N."/>
        </authorList>
    </citation>
    <scope>NUCLEOTIDE SEQUENCE [LARGE SCALE GENOMIC DNA]</scope>
    <source>
        <strain evidence="5 6">B22-T-1</strain>
    </source>
</reference>
<dbReference type="PANTHER" id="PTHR10996">
    <property type="entry name" value="2-HYDROXYACID DEHYDROGENASE-RELATED"/>
    <property type="match status" value="1"/>
</dbReference>
<dbReference type="Gene3D" id="3.40.50.720">
    <property type="entry name" value="NAD(P)-binding Rossmann-like Domain"/>
    <property type="match status" value="2"/>
</dbReference>
<dbReference type="InterPro" id="IPR029752">
    <property type="entry name" value="D-isomer_DH_CS1"/>
</dbReference>
<dbReference type="PROSITE" id="PS00065">
    <property type="entry name" value="D_2_HYDROXYACID_DH_1"/>
    <property type="match status" value="1"/>
</dbReference>
<dbReference type="InParanoid" id="A0A2T2ZRR7"/>
<feature type="domain" description="D-isomer specific 2-hydroxyacid dehydrogenase NAD-binding" evidence="4">
    <location>
        <begin position="126"/>
        <end position="316"/>
    </location>
</feature>
<proteinExistence type="inferred from homology"/>
<dbReference type="InterPro" id="IPR006139">
    <property type="entry name" value="D-isomer_2_OHA_DH_cat_dom"/>
</dbReference>
<sequence>MSSKPTILHLGGPIQYNTGLYSTLTTHFTILQPGPDLLARGPFLAALQSHAWGSFAAIMRPWWATGGEMGAWDAELIDQLPASCRVFASAGAGYDWVDVARLAQRGILYCNGAAAASEAVADTALWHIIGVFRNMQWTASAARANDAAAFRDAHLHAQFTARNPAGHTLGIVGLGHIGVRIAAKARAALAVRIVYYDPAPKAMLAATLAEQDAALGGARRCATLEEMLGAADCTVVAAPGQAGGRQVLDRAMIYKMKKGARLVNIARGSLVDEEAVADALEEGHLFAVGLDVFEKEPVPNRRLAAHRQATLTCHTAGGALETAMGFETLAMQNVLAVLTGEEPLTAVNSHLLTKAQQQQEQQQQQQ</sequence>
<dbReference type="CDD" id="cd12168">
    <property type="entry name" value="Mand_dh_like"/>
    <property type="match status" value="1"/>
</dbReference>
<dbReference type="GO" id="GO:0005829">
    <property type="term" value="C:cytosol"/>
    <property type="evidence" value="ECO:0007669"/>
    <property type="project" value="TreeGrafter"/>
</dbReference>
<keyword evidence="6" id="KW-1185">Reference proteome</keyword>
<accession>A0A2T2ZRR7</accession>